<sequence>MRNSGAVSAMKSVQNLPGSSSAVPSAGSARSTSSSTKPNWASLPAQELSAANTIRWPRSARMAARPMHWFVGPYADSGQNMIVNASEAMAVPSDSSGPDTDYRAITGSGVSLTELSNGGTGFFCRYSQRRNIFRHGDSIRA</sequence>
<gene>
    <name evidence="2" type="ORF">MHPYR_250035</name>
</gene>
<dbReference type="EMBL" id="FLQS01000018">
    <property type="protein sequence ID" value="SBS75633.1"/>
    <property type="molecule type" value="Genomic_DNA"/>
</dbReference>
<feature type="region of interest" description="Disordered" evidence="1">
    <location>
        <begin position="1"/>
        <end position="44"/>
    </location>
</feature>
<accession>A0A1Y5PAC5</accession>
<evidence type="ECO:0000256" key="1">
    <source>
        <dbReference type="SAM" id="MobiDB-lite"/>
    </source>
</evidence>
<organism evidence="2">
    <name type="scientific">uncultured Mycobacterium sp</name>
    <dbReference type="NCBI Taxonomy" id="171292"/>
    <lineage>
        <taxon>Bacteria</taxon>
        <taxon>Bacillati</taxon>
        <taxon>Actinomycetota</taxon>
        <taxon>Actinomycetes</taxon>
        <taxon>Mycobacteriales</taxon>
        <taxon>Mycobacteriaceae</taxon>
        <taxon>Mycobacterium</taxon>
        <taxon>environmental samples</taxon>
    </lineage>
</organism>
<feature type="compositionally biased region" description="Low complexity" evidence="1">
    <location>
        <begin position="17"/>
        <end position="36"/>
    </location>
</feature>
<proteinExistence type="predicted"/>
<evidence type="ECO:0000313" key="2">
    <source>
        <dbReference type="EMBL" id="SBS75633.1"/>
    </source>
</evidence>
<dbReference type="AlphaFoldDB" id="A0A1Y5PAC5"/>
<name>A0A1Y5PAC5_9MYCO</name>
<reference evidence="2" key="1">
    <citation type="submission" date="2016-03" db="EMBL/GenBank/DDBJ databases">
        <authorList>
            <person name="Ploux O."/>
        </authorList>
    </citation>
    <scope>NUCLEOTIDE SEQUENCE</scope>
    <source>
        <strain evidence="2">UC10</strain>
    </source>
</reference>
<feature type="compositionally biased region" description="Polar residues" evidence="1">
    <location>
        <begin position="1"/>
        <end position="16"/>
    </location>
</feature>
<protein>
    <submittedName>
        <fullName evidence="2">Uncharacterized protein</fullName>
    </submittedName>
</protein>